<evidence type="ECO:0000313" key="13">
    <source>
        <dbReference type="EMBL" id="WAR31512.1"/>
    </source>
</evidence>
<dbReference type="PANTHER" id="PTHR11920:SF494">
    <property type="entry name" value="ATRIAL NATRIURETIC PEPTIDE RECEPTOR 2"/>
    <property type="match status" value="1"/>
</dbReference>
<keyword evidence="4" id="KW-0732">Signal</keyword>
<evidence type="ECO:0000256" key="7">
    <source>
        <dbReference type="ARBA" id="ARBA00023136"/>
    </source>
</evidence>
<proteinExistence type="predicted"/>
<evidence type="ECO:0000256" key="3">
    <source>
        <dbReference type="ARBA" id="ARBA00022692"/>
    </source>
</evidence>
<dbReference type="InterPro" id="IPR028082">
    <property type="entry name" value="Peripla_BP_I"/>
</dbReference>
<evidence type="ECO:0000256" key="11">
    <source>
        <dbReference type="SAM" id="Phobius"/>
    </source>
</evidence>
<protein>
    <submittedName>
        <fullName evidence="13">ANPRA-like protein</fullName>
    </submittedName>
</protein>
<gene>
    <name evidence="13" type="ORF">MAR_034054</name>
</gene>
<keyword evidence="10" id="KW-0456">Lyase</keyword>
<dbReference type="InterPro" id="IPR011009">
    <property type="entry name" value="Kinase-like_dom_sf"/>
</dbReference>
<keyword evidence="3 11" id="KW-0812">Transmembrane</keyword>
<name>A0ABY7GDT1_MYAAR</name>
<dbReference type="PRINTS" id="PR00255">
    <property type="entry name" value="NATPEPTIDER"/>
</dbReference>
<evidence type="ECO:0000313" key="14">
    <source>
        <dbReference type="Proteomes" id="UP001164746"/>
    </source>
</evidence>
<evidence type="ECO:0000259" key="12">
    <source>
        <dbReference type="Pfam" id="PF01094"/>
    </source>
</evidence>
<dbReference type="Pfam" id="PF01094">
    <property type="entry name" value="ANF_receptor"/>
    <property type="match status" value="1"/>
</dbReference>
<keyword evidence="14" id="KW-1185">Reference proteome</keyword>
<evidence type="ECO:0000256" key="4">
    <source>
        <dbReference type="ARBA" id="ARBA00022729"/>
    </source>
</evidence>
<dbReference type="InterPro" id="IPR001170">
    <property type="entry name" value="ANPR/GUC"/>
</dbReference>
<keyword evidence="5" id="KW-0547">Nucleotide-binding</keyword>
<dbReference type="CDD" id="cd06352">
    <property type="entry name" value="PBP1_NPR_GC-like"/>
    <property type="match status" value="1"/>
</dbReference>
<keyword evidence="7 11" id="KW-0472">Membrane</keyword>
<accession>A0ABY7GDT1</accession>
<dbReference type="InterPro" id="IPR001828">
    <property type="entry name" value="ANF_lig-bd_rcpt"/>
</dbReference>
<keyword evidence="8" id="KW-0675">Receptor</keyword>
<evidence type="ECO:0000256" key="8">
    <source>
        <dbReference type="ARBA" id="ARBA00023170"/>
    </source>
</evidence>
<dbReference type="Gene3D" id="1.10.510.10">
    <property type="entry name" value="Transferase(Phosphotransferase) domain 1"/>
    <property type="match status" value="1"/>
</dbReference>
<sequence>MAVTWNVPHITYVGTDESLGDKKEFSMLSRLSYTMNEFSKFYIESILDDKVEHIKSTPIHFNAKAEDLNNELYQTMAKAASVSRVFVVSCHGDVLRKMVIMAKSMTFLPFGEYVFIFFFQFFGNPIIGTFEWYRGDSLDPVARLAYESVMVIRPRRPVSDEFFHFEEEVKERAFIEYNYTWKDKDEVMYFFLRGYYDSFILYAHALNESLASGEDPRDGKKIVKQMWNRTFTGIGGPVFVNANGDRETDFTLLDLDPKTGHFRTVAQYLGWTQTFEILKDVPIHWPGRDTAPPNRPRCGFSGDDCPVISEGFLQSAVVGIITGVLFLAVMGVALFYYRYMRVKAGIENNWWLVDDETSTATQTAGSQTVGIYKMREVTCANLTRLVGVCPDANNVCFLTEFCSRGSLQGMRYLHSSHISVHGRLTSAKCVIDSRFVLKITGYGLTSLNELTDENKLQQSFRKRMFPNVFDAVNTGSVA</sequence>
<dbReference type="Gene3D" id="3.40.50.2300">
    <property type="match status" value="3"/>
</dbReference>
<evidence type="ECO:0000256" key="6">
    <source>
        <dbReference type="ARBA" id="ARBA00022989"/>
    </source>
</evidence>
<dbReference type="EMBL" id="CP111028">
    <property type="protein sequence ID" value="WAR31512.1"/>
    <property type="molecule type" value="Genomic_DNA"/>
</dbReference>
<evidence type="ECO:0000256" key="2">
    <source>
        <dbReference type="ARBA" id="ARBA00004479"/>
    </source>
</evidence>
<reference evidence="13" key="1">
    <citation type="submission" date="2022-11" db="EMBL/GenBank/DDBJ databases">
        <title>Centuries of genome instability and evolution in soft-shell clam transmissible cancer (bioRxiv).</title>
        <authorList>
            <person name="Hart S.F.M."/>
            <person name="Yonemitsu M.A."/>
            <person name="Giersch R.M."/>
            <person name="Beal B.F."/>
            <person name="Arriagada G."/>
            <person name="Davis B.W."/>
            <person name="Ostrander E.A."/>
            <person name="Goff S.P."/>
            <person name="Metzger M.J."/>
        </authorList>
    </citation>
    <scope>NUCLEOTIDE SEQUENCE</scope>
    <source>
        <strain evidence="13">MELC-2E11</strain>
        <tissue evidence="13">Siphon/mantle</tissue>
    </source>
</reference>
<dbReference type="InterPro" id="IPR050401">
    <property type="entry name" value="Cyclic_nucleotide_synthase"/>
</dbReference>
<feature type="transmembrane region" description="Helical" evidence="11">
    <location>
        <begin position="312"/>
        <end position="337"/>
    </location>
</feature>
<comment type="subcellular location">
    <subcellularLocation>
        <location evidence="2">Membrane</location>
        <topology evidence="2">Single-pass type I membrane protein</topology>
    </subcellularLocation>
</comment>
<keyword evidence="9" id="KW-0325">Glycoprotein</keyword>
<dbReference type="PANTHER" id="PTHR11920">
    <property type="entry name" value="GUANYLYL CYCLASE"/>
    <property type="match status" value="1"/>
</dbReference>
<organism evidence="13 14">
    <name type="scientific">Mya arenaria</name>
    <name type="common">Soft-shell clam</name>
    <dbReference type="NCBI Taxonomy" id="6604"/>
    <lineage>
        <taxon>Eukaryota</taxon>
        <taxon>Metazoa</taxon>
        <taxon>Spiralia</taxon>
        <taxon>Lophotrochozoa</taxon>
        <taxon>Mollusca</taxon>
        <taxon>Bivalvia</taxon>
        <taxon>Autobranchia</taxon>
        <taxon>Heteroconchia</taxon>
        <taxon>Euheterodonta</taxon>
        <taxon>Imparidentia</taxon>
        <taxon>Neoheterodontei</taxon>
        <taxon>Myida</taxon>
        <taxon>Myoidea</taxon>
        <taxon>Myidae</taxon>
        <taxon>Mya</taxon>
    </lineage>
</organism>
<evidence type="ECO:0000256" key="9">
    <source>
        <dbReference type="ARBA" id="ARBA00023180"/>
    </source>
</evidence>
<evidence type="ECO:0000256" key="1">
    <source>
        <dbReference type="ARBA" id="ARBA00001436"/>
    </source>
</evidence>
<dbReference type="Proteomes" id="UP001164746">
    <property type="component" value="Chromosome 17"/>
</dbReference>
<comment type="catalytic activity">
    <reaction evidence="1">
        <text>GTP = 3',5'-cyclic GMP + diphosphate</text>
        <dbReference type="Rhea" id="RHEA:13665"/>
        <dbReference type="ChEBI" id="CHEBI:33019"/>
        <dbReference type="ChEBI" id="CHEBI:37565"/>
        <dbReference type="ChEBI" id="CHEBI:57746"/>
        <dbReference type="EC" id="4.6.1.2"/>
    </reaction>
</comment>
<evidence type="ECO:0000256" key="5">
    <source>
        <dbReference type="ARBA" id="ARBA00022741"/>
    </source>
</evidence>
<evidence type="ECO:0000256" key="10">
    <source>
        <dbReference type="ARBA" id="ARBA00023239"/>
    </source>
</evidence>
<keyword evidence="6 11" id="KW-1133">Transmembrane helix</keyword>
<dbReference type="SUPFAM" id="SSF53822">
    <property type="entry name" value="Periplasmic binding protein-like I"/>
    <property type="match status" value="1"/>
</dbReference>
<feature type="domain" description="Receptor ligand binding region" evidence="12">
    <location>
        <begin position="62"/>
        <end position="257"/>
    </location>
</feature>
<dbReference type="SUPFAM" id="SSF56112">
    <property type="entry name" value="Protein kinase-like (PK-like)"/>
    <property type="match status" value="1"/>
</dbReference>